<evidence type="ECO:0000313" key="2">
    <source>
        <dbReference type="EMBL" id="KAG2610158.1"/>
    </source>
</evidence>
<keyword evidence="1" id="KW-1133">Transmembrane helix</keyword>
<feature type="transmembrane region" description="Helical" evidence="1">
    <location>
        <begin position="40"/>
        <end position="59"/>
    </location>
</feature>
<evidence type="ECO:0000313" key="3">
    <source>
        <dbReference type="Proteomes" id="UP000823388"/>
    </source>
</evidence>
<dbReference type="Proteomes" id="UP000823388">
    <property type="component" value="Chromosome 4K"/>
</dbReference>
<evidence type="ECO:0000256" key="1">
    <source>
        <dbReference type="SAM" id="Phobius"/>
    </source>
</evidence>
<keyword evidence="1" id="KW-0812">Transmembrane</keyword>
<name>A0A8T0TKH9_PANVG</name>
<organism evidence="2 3">
    <name type="scientific">Panicum virgatum</name>
    <name type="common">Blackwell switchgrass</name>
    <dbReference type="NCBI Taxonomy" id="38727"/>
    <lineage>
        <taxon>Eukaryota</taxon>
        <taxon>Viridiplantae</taxon>
        <taxon>Streptophyta</taxon>
        <taxon>Embryophyta</taxon>
        <taxon>Tracheophyta</taxon>
        <taxon>Spermatophyta</taxon>
        <taxon>Magnoliopsida</taxon>
        <taxon>Liliopsida</taxon>
        <taxon>Poales</taxon>
        <taxon>Poaceae</taxon>
        <taxon>PACMAD clade</taxon>
        <taxon>Panicoideae</taxon>
        <taxon>Panicodae</taxon>
        <taxon>Paniceae</taxon>
        <taxon>Panicinae</taxon>
        <taxon>Panicum</taxon>
        <taxon>Panicum sect. Hiantes</taxon>
    </lineage>
</organism>
<feature type="transmembrane region" description="Helical" evidence="1">
    <location>
        <begin position="79"/>
        <end position="103"/>
    </location>
</feature>
<accession>A0A8T0TKH9</accession>
<proteinExistence type="predicted"/>
<comment type="caution">
    <text evidence="2">The sequence shown here is derived from an EMBL/GenBank/DDBJ whole genome shotgun (WGS) entry which is preliminary data.</text>
</comment>
<protein>
    <submittedName>
        <fullName evidence="2">Uncharacterized protein</fullName>
    </submittedName>
</protein>
<sequence>MPYTKISLLLGYLRTSVRILWPNSTNFGFTPCSANSEAKAMASLAVLLLCVAVSGVHVLQPVLDYYLLQISPCNPVVSATAAAAVTRSLSLPQLTLLASYLFISKSRRRRHPR</sequence>
<dbReference type="EMBL" id="CM029043">
    <property type="protein sequence ID" value="KAG2610158.1"/>
    <property type="molecule type" value="Genomic_DNA"/>
</dbReference>
<keyword evidence="1" id="KW-0472">Membrane</keyword>
<reference evidence="2 3" key="1">
    <citation type="submission" date="2020-05" db="EMBL/GenBank/DDBJ databases">
        <title>WGS assembly of Panicum virgatum.</title>
        <authorList>
            <person name="Lovell J.T."/>
            <person name="Jenkins J."/>
            <person name="Shu S."/>
            <person name="Juenger T.E."/>
            <person name="Schmutz J."/>
        </authorList>
    </citation>
    <scope>NUCLEOTIDE SEQUENCE [LARGE SCALE GENOMIC DNA]</scope>
    <source>
        <strain evidence="3">cv. AP13</strain>
    </source>
</reference>
<keyword evidence="3" id="KW-1185">Reference proteome</keyword>
<dbReference type="AlphaFoldDB" id="A0A8T0TKH9"/>
<gene>
    <name evidence="2" type="ORF">PVAP13_4KG201700</name>
</gene>